<dbReference type="EMBL" id="LFJN01000051">
    <property type="protein sequence ID" value="KPI34741.1"/>
    <property type="molecule type" value="Genomic_DNA"/>
</dbReference>
<evidence type="ECO:0000256" key="1">
    <source>
        <dbReference type="ARBA" id="ARBA00008383"/>
    </source>
</evidence>
<dbReference type="OrthoDB" id="2308815at2759"/>
<dbReference type="VEuPathDB" id="FungiDB:AB675_33"/>
<dbReference type="Pfam" id="PF02515">
    <property type="entry name" value="CoA_transf_3"/>
    <property type="match status" value="1"/>
</dbReference>
<evidence type="ECO:0000313" key="3">
    <source>
        <dbReference type="Proteomes" id="UP000038010"/>
    </source>
</evidence>
<dbReference type="PANTHER" id="PTHR48229">
    <property type="entry name" value="CAIB/BAIF FAMILY ENZYME (AFU_ORTHOLOGUE AFUA_1G05360)-RELATED"/>
    <property type="match status" value="1"/>
</dbReference>
<protein>
    <submittedName>
        <fullName evidence="2">Succinate--hydroxymethylglutarate CoA-transferase</fullName>
    </submittedName>
</protein>
<evidence type="ECO:0000313" key="2">
    <source>
        <dbReference type="EMBL" id="KPI34741.1"/>
    </source>
</evidence>
<dbReference type="SUPFAM" id="SSF89796">
    <property type="entry name" value="CoA-transferase family III (CaiB/BaiF)"/>
    <property type="match status" value="2"/>
</dbReference>
<sequence length="572" mass="62751">MGSMSHYSVPSEAAKVLQNGIVSHSQHSSLPTEAKALASRIHFTGQEKPRLAVSWRFAESTSALLGLEAILINVLLGRRYNLEAQDVTIDTDHASLFIMSPYLVELEPDADADIVPTSLFESQAKFAKYFPNRDIHGMASTPLRRGVSNIYRAGDGRYVHTHASLDPTPSLNAMGLPADDPRVTNQEECWAVLKDTVASKTADEWDGVLGEDAKQACTICLDAEQYKASAQGKANAGVGLYRIHHQASDSLPKGWWPATALTSPTRPLAGLKVLDLTRVIASPTMTRGLAELGASVMRVTAPHLPDYSGLLPDLNWGKWNCSLDLRKAEDLAKLQNLLKEADVVVNGYRPGVLDKYGLSHEKVFELGKRRGRGFIYVRENCFGWEGGPLDHRSGWQPISDAHSGVSFGYGRSMGLDEPVTPIFPHSDFATGIAGTCAVLQALIERGEKGGNFLIDTALNYANQWLVKHVGEYPKEVWEDVWAANGKPVFRHWHNTGVILPAHLKLCAQQGLFEKRHFEVRKSGALGGLPMRMVKPVLQYLDGHVELGFNVGTRGNGVDAARWPEDLLNEVVE</sequence>
<dbReference type="STRING" id="1664694.A0A0N0NHJ0"/>
<accession>A0A0N0NHJ0</accession>
<dbReference type="AlphaFoldDB" id="A0A0N0NHJ0"/>
<dbReference type="PANTHER" id="PTHR48229:SF2">
    <property type="entry name" value="CAIB_BAIF FAMILY PROTEIN"/>
    <property type="match status" value="1"/>
</dbReference>
<dbReference type="InterPro" id="IPR003673">
    <property type="entry name" value="CoA-Trfase_fam_III"/>
</dbReference>
<dbReference type="InterPro" id="IPR044855">
    <property type="entry name" value="CoA-Trfase_III_dom3_sf"/>
</dbReference>
<dbReference type="Gene3D" id="3.40.50.10540">
    <property type="entry name" value="Crotonobetainyl-coa:carnitine coa-transferase, domain 1"/>
    <property type="match status" value="2"/>
</dbReference>
<dbReference type="InterPro" id="IPR023606">
    <property type="entry name" value="CoA-Trfase_III_dom_1_sf"/>
</dbReference>
<keyword evidence="2" id="KW-0808">Transferase</keyword>
<dbReference type="RefSeq" id="XP_017994704.1">
    <property type="nucleotide sequence ID" value="XM_018143448.1"/>
</dbReference>
<dbReference type="Proteomes" id="UP000038010">
    <property type="component" value="Unassembled WGS sequence"/>
</dbReference>
<dbReference type="InterPro" id="IPR052985">
    <property type="entry name" value="CoA-trans_III_biosynth/detox"/>
</dbReference>
<dbReference type="GeneID" id="28735217"/>
<dbReference type="Gene3D" id="3.30.1540.10">
    <property type="entry name" value="formyl-coa transferase, domain 3"/>
    <property type="match status" value="1"/>
</dbReference>
<comment type="caution">
    <text evidence="2">The sequence shown here is derived from an EMBL/GenBank/DDBJ whole genome shotgun (WGS) entry which is preliminary data.</text>
</comment>
<name>A0A0N0NHJ0_9EURO</name>
<comment type="similarity">
    <text evidence="1">Belongs to the CoA-transferase III family.</text>
</comment>
<proteinExistence type="inferred from homology"/>
<dbReference type="GO" id="GO:0016740">
    <property type="term" value="F:transferase activity"/>
    <property type="evidence" value="ECO:0007669"/>
    <property type="project" value="UniProtKB-KW"/>
</dbReference>
<keyword evidence="3" id="KW-1185">Reference proteome</keyword>
<gene>
    <name evidence="2" type="ORF">AB675_33</name>
</gene>
<organism evidence="2 3">
    <name type="scientific">Cyphellophora attinorum</name>
    <dbReference type="NCBI Taxonomy" id="1664694"/>
    <lineage>
        <taxon>Eukaryota</taxon>
        <taxon>Fungi</taxon>
        <taxon>Dikarya</taxon>
        <taxon>Ascomycota</taxon>
        <taxon>Pezizomycotina</taxon>
        <taxon>Eurotiomycetes</taxon>
        <taxon>Chaetothyriomycetidae</taxon>
        <taxon>Chaetothyriales</taxon>
        <taxon>Cyphellophoraceae</taxon>
        <taxon>Cyphellophora</taxon>
    </lineage>
</organism>
<reference evidence="2 3" key="1">
    <citation type="submission" date="2015-06" db="EMBL/GenBank/DDBJ databases">
        <title>Draft genome of the ant-associated black yeast Phialophora attae CBS 131958.</title>
        <authorList>
            <person name="Moreno L.F."/>
            <person name="Stielow B.J."/>
            <person name="de Hoog S."/>
            <person name="Vicente V.A."/>
            <person name="Weiss V.A."/>
            <person name="de Vries M."/>
            <person name="Cruz L.M."/>
            <person name="Souza E.M."/>
        </authorList>
    </citation>
    <scope>NUCLEOTIDE SEQUENCE [LARGE SCALE GENOMIC DNA]</scope>
    <source>
        <strain evidence="2 3">CBS 131958</strain>
    </source>
</reference>